<evidence type="ECO:0000313" key="2">
    <source>
        <dbReference type="Proteomes" id="UP000824890"/>
    </source>
</evidence>
<dbReference type="Proteomes" id="UP000824890">
    <property type="component" value="Unassembled WGS sequence"/>
</dbReference>
<gene>
    <name evidence="1" type="ORF">HID58_049355</name>
</gene>
<comment type="caution">
    <text evidence="1">The sequence shown here is derived from an EMBL/GenBank/DDBJ whole genome shotgun (WGS) entry which is preliminary data.</text>
</comment>
<protein>
    <submittedName>
        <fullName evidence="1">Uncharacterized protein</fullName>
    </submittedName>
</protein>
<keyword evidence="2" id="KW-1185">Reference proteome</keyword>
<feature type="non-terminal residue" evidence="1">
    <location>
        <position position="1"/>
    </location>
</feature>
<evidence type="ECO:0000313" key="1">
    <source>
        <dbReference type="EMBL" id="KAH0899787.1"/>
    </source>
</evidence>
<accession>A0ABQ8B4S0</accession>
<reference evidence="1 2" key="1">
    <citation type="submission" date="2021-05" db="EMBL/GenBank/DDBJ databases">
        <title>Genome Assembly of Synthetic Allotetraploid Brassica napus Reveals Homoeologous Exchanges between Subgenomes.</title>
        <authorList>
            <person name="Davis J.T."/>
        </authorList>
    </citation>
    <scope>NUCLEOTIDE SEQUENCE [LARGE SCALE GENOMIC DNA]</scope>
    <source>
        <strain evidence="2">cv. Da-Ae</strain>
        <tissue evidence="1">Seedling</tissue>
    </source>
</reference>
<proteinExistence type="predicted"/>
<sequence>VGFNRNIQTPTVTLEDDIFQPSDLLTGGSRKYVILSIVFCHYHVFTKMMLGCKMLLSAGEESAMFVTFEAAMTKQTNVHAGMLQRLLTAWDKVSNPT</sequence>
<organism evidence="1 2">
    <name type="scientific">Brassica napus</name>
    <name type="common">Rape</name>
    <dbReference type="NCBI Taxonomy" id="3708"/>
    <lineage>
        <taxon>Eukaryota</taxon>
        <taxon>Viridiplantae</taxon>
        <taxon>Streptophyta</taxon>
        <taxon>Embryophyta</taxon>
        <taxon>Tracheophyta</taxon>
        <taxon>Spermatophyta</taxon>
        <taxon>Magnoliopsida</taxon>
        <taxon>eudicotyledons</taxon>
        <taxon>Gunneridae</taxon>
        <taxon>Pentapetalae</taxon>
        <taxon>rosids</taxon>
        <taxon>malvids</taxon>
        <taxon>Brassicales</taxon>
        <taxon>Brassicaceae</taxon>
        <taxon>Brassiceae</taxon>
        <taxon>Brassica</taxon>
    </lineage>
</organism>
<dbReference type="EMBL" id="JAGKQM010000012">
    <property type="protein sequence ID" value="KAH0899787.1"/>
    <property type="molecule type" value="Genomic_DNA"/>
</dbReference>
<name>A0ABQ8B4S0_BRANA</name>